<feature type="compositionally biased region" description="Basic and acidic residues" evidence="8">
    <location>
        <begin position="1"/>
        <end position="12"/>
    </location>
</feature>
<keyword evidence="3" id="KW-0597">Phosphoprotein</keyword>
<organism evidence="10">
    <name type="scientific">freshwater metagenome</name>
    <dbReference type="NCBI Taxonomy" id="449393"/>
    <lineage>
        <taxon>unclassified sequences</taxon>
        <taxon>metagenomes</taxon>
        <taxon>ecological metagenomes</taxon>
    </lineage>
</organism>
<dbReference type="GO" id="GO:0016020">
    <property type="term" value="C:membrane"/>
    <property type="evidence" value="ECO:0007669"/>
    <property type="project" value="InterPro"/>
</dbReference>
<dbReference type="EC" id="2.7.13.3" evidence="2"/>
<comment type="catalytic activity">
    <reaction evidence="1">
        <text>ATP + protein L-histidine = ADP + protein N-phospho-L-histidine.</text>
        <dbReference type="EC" id="2.7.13.3"/>
    </reaction>
</comment>
<dbReference type="GO" id="GO:0046983">
    <property type="term" value="F:protein dimerization activity"/>
    <property type="evidence" value="ECO:0007669"/>
    <property type="project" value="InterPro"/>
</dbReference>
<evidence type="ECO:0000256" key="6">
    <source>
        <dbReference type="ARBA" id="ARBA00022777"/>
    </source>
</evidence>
<proteinExistence type="predicted"/>
<dbReference type="InterPro" id="IPR029016">
    <property type="entry name" value="GAF-like_dom_sf"/>
</dbReference>
<keyword evidence="6" id="KW-0418">Kinase</keyword>
<evidence type="ECO:0000313" key="11">
    <source>
        <dbReference type="EMBL" id="CAB4713968.1"/>
    </source>
</evidence>
<dbReference type="AlphaFoldDB" id="A0A6J6A7V2"/>
<dbReference type="PANTHER" id="PTHR24421:SF10">
    <property type="entry name" value="NITRATE_NITRITE SENSOR PROTEIN NARQ"/>
    <property type="match status" value="1"/>
</dbReference>
<dbReference type="SMART" id="SM00387">
    <property type="entry name" value="HATPase_c"/>
    <property type="match status" value="1"/>
</dbReference>
<protein>
    <recommendedName>
        <fullName evidence="2">histidine kinase</fullName>
        <ecNumber evidence="2">2.7.13.3</ecNumber>
    </recommendedName>
</protein>
<feature type="region of interest" description="Disordered" evidence="8">
    <location>
        <begin position="1"/>
        <end position="30"/>
    </location>
</feature>
<dbReference type="Gene3D" id="3.30.565.10">
    <property type="entry name" value="Histidine kinase-like ATPase, C-terminal domain"/>
    <property type="match status" value="1"/>
</dbReference>
<dbReference type="InterPro" id="IPR005467">
    <property type="entry name" value="His_kinase_dom"/>
</dbReference>
<dbReference type="PROSITE" id="PS50109">
    <property type="entry name" value="HIS_KIN"/>
    <property type="match status" value="1"/>
</dbReference>
<dbReference type="CDD" id="cd16917">
    <property type="entry name" value="HATPase_UhpB-NarQ-NarX-like"/>
    <property type="match status" value="1"/>
</dbReference>
<evidence type="ECO:0000256" key="8">
    <source>
        <dbReference type="SAM" id="MobiDB-lite"/>
    </source>
</evidence>
<evidence type="ECO:0000256" key="7">
    <source>
        <dbReference type="ARBA" id="ARBA00022840"/>
    </source>
</evidence>
<dbReference type="EMBL" id="CAFAAV010000202">
    <property type="protein sequence ID" value="CAB4832005.1"/>
    <property type="molecule type" value="Genomic_DNA"/>
</dbReference>
<dbReference type="Gene3D" id="3.30.450.40">
    <property type="match status" value="1"/>
</dbReference>
<dbReference type="SUPFAM" id="SSF55874">
    <property type="entry name" value="ATPase domain of HSP90 chaperone/DNA topoisomerase II/histidine kinase"/>
    <property type="match status" value="1"/>
</dbReference>
<evidence type="ECO:0000256" key="5">
    <source>
        <dbReference type="ARBA" id="ARBA00022741"/>
    </source>
</evidence>
<dbReference type="EMBL" id="CAESGF010000001">
    <property type="protein sequence ID" value="CAB4362363.1"/>
    <property type="molecule type" value="Genomic_DNA"/>
</dbReference>
<dbReference type="Gene3D" id="1.20.5.1930">
    <property type="match status" value="1"/>
</dbReference>
<dbReference type="EMBL" id="CAFBMT010000002">
    <property type="protein sequence ID" value="CAB4914521.1"/>
    <property type="molecule type" value="Genomic_DNA"/>
</dbReference>
<evidence type="ECO:0000256" key="3">
    <source>
        <dbReference type="ARBA" id="ARBA00022553"/>
    </source>
</evidence>
<dbReference type="InterPro" id="IPR036890">
    <property type="entry name" value="HATPase_C_sf"/>
</dbReference>
<dbReference type="GO" id="GO:0005524">
    <property type="term" value="F:ATP binding"/>
    <property type="evidence" value="ECO:0007669"/>
    <property type="project" value="UniProtKB-KW"/>
</dbReference>
<keyword evidence="4" id="KW-0808">Transferase</keyword>
<dbReference type="Pfam" id="PF07730">
    <property type="entry name" value="HisKA_3"/>
    <property type="match status" value="1"/>
</dbReference>
<reference evidence="10" key="1">
    <citation type="submission" date="2020-05" db="EMBL/GenBank/DDBJ databases">
        <authorList>
            <person name="Chiriac C."/>
            <person name="Salcher M."/>
            <person name="Ghai R."/>
            <person name="Kavagutti S V."/>
        </authorList>
    </citation>
    <scope>NUCLEOTIDE SEQUENCE</scope>
</reference>
<evidence type="ECO:0000256" key="1">
    <source>
        <dbReference type="ARBA" id="ARBA00000085"/>
    </source>
</evidence>
<feature type="domain" description="Histidine kinase" evidence="9">
    <location>
        <begin position="366"/>
        <end position="592"/>
    </location>
</feature>
<sequence length="595" mass="64445">MADDTDEHRRAPDSANDSSPVGWPLVERRGGDRALQDAVERRDAEPVLAKAPLRNAIPTLGSAAIWPFRLAAVAGAVVRAEDGFDWHQSRFVATAIVMAFYTSYVCWHPLPYRAERSSRVRIVFEQVLNTAAVMLTGQWGSPFVLFFVPTGMVAGFAAGGMMSAQLAAASVAVVTAQFVPSAGARTAVQDGALWAGLLGMVAFTSGLAHRAAHDAARQQQVALDRVSKLAEANSLLFALQRVAQSLPASLDLEDVLNSTVGRLRTMVRHDALAVYLLDDDTDLALPVRTHGVEMVEPYPLTGLPRGLRLAAESSKTVRLDDLTETDGISTGAHSGLYASLRARGALIGFIALESNSAENFGQQQAEIVHGLTEPFGIAIDNARLFLRIRTLAADEERSRIARELHDHVGSSLALIGFEVDRAIHVAADGGEVQPVLSELRQQVSLVVKDVRNTLLDLRTEVTESRDLTATATQFLQYVQQRSGIETACELHLDERVPLMVERELWQIVKEAILNAERHSQATHLTVSGRCADEHLLIRVIDDGVGLHATKARPDSYGMTGMRERAHRLEATLTVRSVASGGTEVSIELPLGGVQL</sequence>
<dbReference type="EMBL" id="CAFBIY010000130">
    <property type="protein sequence ID" value="CAB4852448.1"/>
    <property type="molecule type" value="Genomic_DNA"/>
</dbReference>
<accession>A0A6J6A7V2</accession>
<evidence type="ECO:0000313" key="13">
    <source>
        <dbReference type="EMBL" id="CAB4852448.1"/>
    </source>
</evidence>
<dbReference type="SMART" id="SM00065">
    <property type="entry name" value="GAF"/>
    <property type="match status" value="1"/>
</dbReference>
<evidence type="ECO:0000259" key="9">
    <source>
        <dbReference type="PROSITE" id="PS50109"/>
    </source>
</evidence>
<gene>
    <name evidence="11" type="ORF">UFOPK2656_00855</name>
    <name evidence="12" type="ORF">UFOPK3099_02191</name>
    <name evidence="13" type="ORF">UFOPK3267_02083</name>
    <name evidence="14" type="ORF">UFOPK3651_00438</name>
    <name evidence="10" type="ORF">UFOPK4189_00137</name>
</gene>
<dbReference type="PANTHER" id="PTHR24421">
    <property type="entry name" value="NITRATE/NITRITE SENSOR PROTEIN NARX-RELATED"/>
    <property type="match status" value="1"/>
</dbReference>
<evidence type="ECO:0000313" key="14">
    <source>
        <dbReference type="EMBL" id="CAB4914521.1"/>
    </source>
</evidence>
<dbReference type="Pfam" id="PF02518">
    <property type="entry name" value="HATPase_c"/>
    <property type="match status" value="1"/>
</dbReference>
<dbReference type="InterPro" id="IPR003018">
    <property type="entry name" value="GAF"/>
</dbReference>
<dbReference type="InterPro" id="IPR003594">
    <property type="entry name" value="HATPase_dom"/>
</dbReference>
<dbReference type="InterPro" id="IPR011712">
    <property type="entry name" value="Sig_transdc_His_kin_sub3_dim/P"/>
</dbReference>
<name>A0A6J6A7V2_9ZZZZ</name>
<dbReference type="GO" id="GO:0000155">
    <property type="term" value="F:phosphorelay sensor kinase activity"/>
    <property type="evidence" value="ECO:0007669"/>
    <property type="project" value="InterPro"/>
</dbReference>
<dbReference type="EMBL" id="CAEZYF010000004">
    <property type="protein sequence ID" value="CAB4713968.1"/>
    <property type="molecule type" value="Genomic_DNA"/>
</dbReference>
<dbReference type="Pfam" id="PF13492">
    <property type="entry name" value="GAF_3"/>
    <property type="match status" value="1"/>
</dbReference>
<evidence type="ECO:0000256" key="2">
    <source>
        <dbReference type="ARBA" id="ARBA00012438"/>
    </source>
</evidence>
<dbReference type="SUPFAM" id="SSF55781">
    <property type="entry name" value="GAF domain-like"/>
    <property type="match status" value="1"/>
</dbReference>
<keyword evidence="5" id="KW-0547">Nucleotide-binding</keyword>
<dbReference type="InterPro" id="IPR050482">
    <property type="entry name" value="Sensor_HK_TwoCompSys"/>
</dbReference>
<evidence type="ECO:0000313" key="10">
    <source>
        <dbReference type="EMBL" id="CAB4362363.1"/>
    </source>
</evidence>
<evidence type="ECO:0000313" key="12">
    <source>
        <dbReference type="EMBL" id="CAB4832005.1"/>
    </source>
</evidence>
<evidence type="ECO:0000256" key="4">
    <source>
        <dbReference type="ARBA" id="ARBA00022679"/>
    </source>
</evidence>
<keyword evidence="7" id="KW-0067">ATP-binding</keyword>